<dbReference type="PANTHER" id="PTHR43649">
    <property type="entry name" value="ARABINOSE-BINDING PROTEIN-RELATED"/>
    <property type="match status" value="1"/>
</dbReference>
<dbReference type="InterPro" id="IPR050490">
    <property type="entry name" value="Bact_solute-bd_prot1"/>
</dbReference>
<reference evidence="4" key="1">
    <citation type="submission" date="2018-11" db="EMBL/GenBank/DDBJ databases">
        <title>Complete genome sequence of Paenibacillus sp. ML311-T8.</title>
        <authorList>
            <person name="Nam Y.-D."/>
            <person name="Kang J."/>
            <person name="Chung W.-H."/>
            <person name="Park Y.S."/>
        </authorList>
    </citation>
    <scope>NUCLEOTIDE SEQUENCE [LARGE SCALE GENOMIC DNA]</scope>
    <source>
        <strain evidence="4">ML311-T8</strain>
    </source>
</reference>
<evidence type="ECO:0000256" key="1">
    <source>
        <dbReference type="SAM" id="MobiDB-lite"/>
    </source>
</evidence>
<feature type="chain" id="PRO_5039641210" description="Extracellular solute-binding protein" evidence="2">
    <location>
        <begin position="25"/>
        <end position="582"/>
    </location>
</feature>
<dbReference type="KEGG" id="ppsc:EHS13_05835"/>
<evidence type="ECO:0008006" key="5">
    <source>
        <dbReference type="Google" id="ProtNLM"/>
    </source>
</evidence>
<evidence type="ECO:0000256" key="2">
    <source>
        <dbReference type="SAM" id="SignalP"/>
    </source>
</evidence>
<dbReference type="SUPFAM" id="SSF53850">
    <property type="entry name" value="Periplasmic binding protein-like II"/>
    <property type="match status" value="1"/>
</dbReference>
<feature type="region of interest" description="Disordered" evidence="1">
    <location>
        <begin position="21"/>
        <end position="47"/>
    </location>
</feature>
<gene>
    <name evidence="3" type="ORF">EHS13_05835</name>
</gene>
<feature type="signal peptide" evidence="2">
    <location>
        <begin position="1"/>
        <end position="24"/>
    </location>
</feature>
<dbReference type="AlphaFoldDB" id="A0A6B8RGG3"/>
<proteinExistence type="predicted"/>
<keyword evidence="2" id="KW-0732">Signal</keyword>
<protein>
    <recommendedName>
        <fullName evidence="5">Extracellular solute-binding protein</fullName>
    </recommendedName>
</protein>
<name>A0A6B8RGG3_9BACL</name>
<accession>A0A6B8RGG3</accession>
<evidence type="ECO:0000313" key="3">
    <source>
        <dbReference type="EMBL" id="QGQ94456.1"/>
    </source>
</evidence>
<dbReference type="RefSeq" id="WP_155699460.1">
    <property type="nucleotide sequence ID" value="NZ_CP034235.1"/>
</dbReference>
<feature type="compositionally biased region" description="Low complexity" evidence="1">
    <location>
        <begin position="21"/>
        <end position="36"/>
    </location>
</feature>
<evidence type="ECO:0000313" key="4">
    <source>
        <dbReference type="Proteomes" id="UP000426246"/>
    </source>
</evidence>
<dbReference type="PROSITE" id="PS51257">
    <property type="entry name" value="PROKAR_LIPOPROTEIN"/>
    <property type="match status" value="1"/>
</dbReference>
<dbReference type="PANTHER" id="PTHR43649:SF12">
    <property type="entry name" value="DIACETYLCHITOBIOSE BINDING PROTEIN DASA"/>
    <property type="match status" value="1"/>
</dbReference>
<dbReference type="EMBL" id="CP034235">
    <property type="protein sequence ID" value="QGQ94456.1"/>
    <property type="molecule type" value="Genomic_DNA"/>
</dbReference>
<dbReference type="Proteomes" id="UP000426246">
    <property type="component" value="Chromosome"/>
</dbReference>
<sequence length="582" mass="64095">MKKKSISMLLAIVLVLSACSSSKSGTSTSPGASTSPEETKAAGEASATPVVKPKVTLKIFATDINDVSPGIQSDPIAKEIEKQLNIILDVTKVTGGPDYSTKLSVLTASNDLPDLFWVPGGIERKVLMNANVVLDATDLIQTNGSNLTGNPTVNEALEFSKKFLSTGENTGKLLFLPFMNGQQVVPTWPVVAPQIRWDLYKKMGYPAVNSWDDLLKVLADMQKQFPTAPNGKKAYAVTFHSDWGDWPINSGQLMLGYTDAGAGMAADISDPGKLIPVLTVKDSPYWQLAKWFNKAHQMGILDPDSFTQKFDQLAAKQKAGEVYFVEPGWLRANFDDGKPEDGFAAIPLINGNKFTAGSINSKGGRTYAISKNSKNTDRVMDLINWLNSVEGAKTIQNGVKGQSWDVVNGIEQYKPDIEAAIIKGGLTPDWYKQTGVMLYSQFSGLDPTYIDPQTKNPINITNSVDFQTKSNSTNLVLKDFVEHYKLKTPGDPWFNIEHNSADYAINDAIAMAPDDIKAIVDKVNNFKNTRIFKTMLAKSDEEFNKLQDEFIKDVNDLGYQTYVKWNSDAWVKASEEMEKLKH</sequence>
<keyword evidence="4" id="KW-1185">Reference proteome</keyword>
<dbReference type="Gene3D" id="3.40.190.10">
    <property type="entry name" value="Periplasmic binding protein-like II"/>
    <property type="match status" value="2"/>
</dbReference>
<dbReference type="OrthoDB" id="3235892at2"/>
<organism evidence="3 4">
    <name type="scientific">Paenibacillus psychroresistens</name>
    <dbReference type="NCBI Taxonomy" id="1778678"/>
    <lineage>
        <taxon>Bacteria</taxon>
        <taxon>Bacillati</taxon>
        <taxon>Bacillota</taxon>
        <taxon>Bacilli</taxon>
        <taxon>Bacillales</taxon>
        <taxon>Paenibacillaceae</taxon>
        <taxon>Paenibacillus</taxon>
    </lineage>
</organism>